<organism evidence="1 2">
    <name type="scientific">Diphasiastrum complanatum</name>
    <name type="common">Issler's clubmoss</name>
    <name type="synonym">Lycopodium complanatum</name>
    <dbReference type="NCBI Taxonomy" id="34168"/>
    <lineage>
        <taxon>Eukaryota</taxon>
        <taxon>Viridiplantae</taxon>
        <taxon>Streptophyta</taxon>
        <taxon>Embryophyta</taxon>
        <taxon>Tracheophyta</taxon>
        <taxon>Lycopodiopsida</taxon>
        <taxon>Lycopodiales</taxon>
        <taxon>Lycopodiaceae</taxon>
        <taxon>Lycopodioideae</taxon>
        <taxon>Diphasiastrum</taxon>
    </lineage>
</organism>
<sequence>MEEDSGKAKASATTTIAGKRKGKTALPQKRHKFKRFAERLEEVDVDVFRSLTPIKFEPSGGSSFFHENLVRWRELNAAADFIGIYEELLPLVQTLPQLVLHKETIVDRLLSRLHLSAMLSLEPILSLMAILSRDLREEFTPFTSRFIDACCELLQSGGDRETELLEQVFTSISYVIKYMLKFLTKDIKFVLRMFTSLPQTLCSRVCC</sequence>
<keyword evidence="2" id="KW-1185">Reference proteome</keyword>
<dbReference type="Proteomes" id="UP001162992">
    <property type="component" value="Chromosome 2"/>
</dbReference>
<name>A0ACC2EDC8_DIPCM</name>
<proteinExistence type="predicted"/>
<evidence type="ECO:0000313" key="2">
    <source>
        <dbReference type="Proteomes" id="UP001162992"/>
    </source>
</evidence>
<accession>A0ACC2EDC8</accession>
<reference evidence="2" key="1">
    <citation type="journal article" date="2024" name="Proc. Natl. Acad. Sci. U.S.A.">
        <title>Extraordinary preservation of gene collinearity over three hundred million years revealed in homosporous lycophytes.</title>
        <authorList>
            <person name="Li C."/>
            <person name="Wickell D."/>
            <person name="Kuo L.Y."/>
            <person name="Chen X."/>
            <person name="Nie B."/>
            <person name="Liao X."/>
            <person name="Peng D."/>
            <person name="Ji J."/>
            <person name="Jenkins J."/>
            <person name="Williams M."/>
            <person name="Shu S."/>
            <person name="Plott C."/>
            <person name="Barry K."/>
            <person name="Rajasekar S."/>
            <person name="Grimwood J."/>
            <person name="Han X."/>
            <person name="Sun S."/>
            <person name="Hou Z."/>
            <person name="He W."/>
            <person name="Dai G."/>
            <person name="Sun C."/>
            <person name="Schmutz J."/>
            <person name="Leebens-Mack J.H."/>
            <person name="Li F.W."/>
            <person name="Wang L."/>
        </authorList>
    </citation>
    <scope>NUCLEOTIDE SEQUENCE [LARGE SCALE GENOMIC DNA]</scope>
    <source>
        <strain evidence="2">cv. PW_Plant_1</strain>
    </source>
</reference>
<gene>
    <name evidence="1" type="ORF">O6H91_02G024200</name>
</gene>
<evidence type="ECO:0000313" key="1">
    <source>
        <dbReference type="EMBL" id="KAJ7564583.1"/>
    </source>
</evidence>
<dbReference type="EMBL" id="CM055093">
    <property type="protein sequence ID" value="KAJ7564583.1"/>
    <property type="molecule type" value="Genomic_DNA"/>
</dbReference>
<comment type="caution">
    <text evidence="1">The sequence shown here is derived from an EMBL/GenBank/DDBJ whole genome shotgun (WGS) entry which is preliminary data.</text>
</comment>
<protein>
    <submittedName>
        <fullName evidence="1">Uncharacterized protein</fullName>
    </submittedName>
</protein>